<organism evidence="4 5">
    <name type="scientific">Byssothecium circinans</name>
    <dbReference type="NCBI Taxonomy" id="147558"/>
    <lineage>
        <taxon>Eukaryota</taxon>
        <taxon>Fungi</taxon>
        <taxon>Dikarya</taxon>
        <taxon>Ascomycota</taxon>
        <taxon>Pezizomycotina</taxon>
        <taxon>Dothideomycetes</taxon>
        <taxon>Pleosporomycetidae</taxon>
        <taxon>Pleosporales</taxon>
        <taxon>Massarineae</taxon>
        <taxon>Massarinaceae</taxon>
        <taxon>Byssothecium</taxon>
    </lineage>
</organism>
<evidence type="ECO:0000313" key="5">
    <source>
        <dbReference type="Proteomes" id="UP000800035"/>
    </source>
</evidence>
<dbReference type="Proteomes" id="UP000800035">
    <property type="component" value="Unassembled WGS sequence"/>
</dbReference>
<keyword evidence="2" id="KW-0472">Membrane</keyword>
<evidence type="ECO:0000259" key="3">
    <source>
        <dbReference type="Pfam" id="PF26616"/>
    </source>
</evidence>
<dbReference type="InterPro" id="IPR058257">
    <property type="entry name" value="CorA-like_dom"/>
</dbReference>
<feature type="transmembrane region" description="Helical" evidence="2">
    <location>
        <begin position="501"/>
        <end position="523"/>
    </location>
</feature>
<reference evidence="4" key="1">
    <citation type="journal article" date="2020" name="Stud. Mycol.">
        <title>101 Dothideomycetes genomes: a test case for predicting lifestyles and emergence of pathogens.</title>
        <authorList>
            <person name="Haridas S."/>
            <person name="Albert R."/>
            <person name="Binder M."/>
            <person name="Bloem J."/>
            <person name="Labutti K."/>
            <person name="Salamov A."/>
            <person name="Andreopoulos B."/>
            <person name="Baker S."/>
            <person name="Barry K."/>
            <person name="Bills G."/>
            <person name="Bluhm B."/>
            <person name="Cannon C."/>
            <person name="Castanera R."/>
            <person name="Culley D."/>
            <person name="Daum C."/>
            <person name="Ezra D."/>
            <person name="Gonzalez J."/>
            <person name="Henrissat B."/>
            <person name="Kuo A."/>
            <person name="Liang C."/>
            <person name="Lipzen A."/>
            <person name="Lutzoni F."/>
            <person name="Magnuson J."/>
            <person name="Mondo S."/>
            <person name="Nolan M."/>
            <person name="Ohm R."/>
            <person name="Pangilinan J."/>
            <person name="Park H.-J."/>
            <person name="Ramirez L."/>
            <person name="Alfaro M."/>
            <person name="Sun H."/>
            <person name="Tritt A."/>
            <person name="Yoshinaga Y."/>
            <person name="Zwiers L.-H."/>
            <person name="Turgeon B."/>
            <person name="Goodwin S."/>
            <person name="Spatafora J."/>
            <person name="Crous P."/>
            <person name="Grigoriev I."/>
        </authorList>
    </citation>
    <scope>NUCLEOTIDE SEQUENCE</scope>
    <source>
        <strain evidence="4">CBS 675.92</strain>
    </source>
</reference>
<feature type="compositionally biased region" description="Polar residues" evidence="1">
    <location>
        <begin position="95"/>
        <end position="104"/>
    </location>
</feature>
<dbReference type="EMBL" id="ML976983">
    <property type="protein sequence ID" value="KAF1960379.1"/>
    <property type="molecule type" value="Genomic_DNA"/>
</dbReference>
<sequence length="602" mass="69000">MTSRYFERTLFYDLSPTSEEHYARSSESIFEKEPSRSRIEVRLQSSTSTCNGTTKADKTPEKAAVSRNDTRHPASIRVQPATPQFETLRNEKQPPAQQAQPTSNASSYHHYDSESDSAWSLSSKASSTALPTALDYHRGSNPPTYPGPAKLTKVDLDGEDVHNFVRSTRHNFRVFYIRQRHSFSRLQITKDLFEQLLRSCHVFPRFHEYVIGLGLKNSDSEVIPPPLHYRPLTHRLENSYHGFECSYLLRYVEHTNRSGGRHPYSLRQFAVYHRYKPRPQTGCSTWIIVGSSGRTERRLDEFTRSVEDLMSSNPFELHVIFLNTAIASWMPYLGDLNKLVKYQSDKAVGVLVGGSDSGTDFVSIEVEDHQELKQIEDQIAELILCLDYTLDTVTTLGDMYEQFCENCIPRGQTEQPYPNSAFGNDAIMIGLKVEARKISQTRKIAESLLSRVQSTRTLVSSLLERESGHNQQKLQMQGQEENAIMRRLAEKNTRDSSSMRILTIITMIYLPCTIVSNFYSTQFVNQKEIPTGGTKLEYAQNTYIFFAISVPLTLLTITVWYAWVNSERMLQLLVHRMRPRDSKTGEMRDMYEGRLPFAELPC</sequence>
<feature type="compositionally biased region" description="Polar residues" evidence="1">
    <location>
        <begin position="43"/>
        <end position="54"/>
    </location>
</feature>
<dbReference type="OrthoDB" id="5396681at2759"/>
<gene>
    <name evidence="4" type="ORF">CC80DRAFT_292804</name>
</gene>
<name>A0A6A5U8R5_9PLEO</name>
<feature type="region of interest" description="Disordered" evidence="1">
    <location>
        <begin position="21"/>
        <end position="111"/>
    </location>
</feature>
<protein>
    <recommendedName>
        <fullName evidence="3">CorA-like transporter domain-containing protein</fullName>
    </recommendedName>
</protein>
<dbReference type="AlphaFoldDB" id="A0A6A5U8R5"/>
<keyword evidence="5" id="KW-1185">Reference proteome</keyword>
<evidence type="ECO:0000256" key="1">
    <source>
        <dbReference type="SAM" id="MobiDB-lite"/>
    </source>
</evidence>
<dbReference type="Gene3D" id="1.20.58.340">
    <property type="entry name" value="Magnesium transport protein CorA, transmembrane region"/>
    <property type="match status" value="1"/>
</dbReference>
<evidence type="ECO:0000256" key="2">
    <source>
        <dbReference type="SAM" id="Phobius"/>
    </source>
</evidence>
<feature type="compositionally biased region" description="Basic and acidic residues" evidence="1">
    <location>
        <begin position="21"/>
        <end position="41"/>
    </location>
</feature>
<proteinExistence type="predicted"/>
<keyword evidence="2" id="KW-1133">Transmembrane helix</keyword>
<dbReference type="Pfam" id="PF26616">
    <property type="entry name" value="CorA-like"/>
    <property type="match status" value="1"/>
</dbReference>
<feature type="domain" description="CorA-like transporter" evidence="3">
    <location>
        <begin position="169"/>
        <end position="347"/>
    </location>
</feature>
<evidence type="ECO:0000313" key="4">
    <source>
        <dbReference type="EMBL" id="KAF1960379.1"/>
    </source>
</evidence>
<accession>A0A6A5U8R5</accession>
<feature type="transmembrane region" description="Helical" evidence="2">
    <location>
        <begin position="543"/>
        <end position="563"/>
    </location>
</feature>
<keyword evidence="2" id="KW-0812">Transmembrane</keyword>